<dbReference type="Gene3D" id="1.10.443.10">
    <property type="entry name" value="Intergrase catalytic core"/>
    <property type="match status" value="1"/>
</dbReference>
<evidence type="ECO:0000256" key="1">
    <source>
        <dbReference type="ARBA" id="ARBA00023172"/>
    </source>
</evidence>
<dbReference type="InterPro" id="IPR013762">
    <property type="entry name" value="Integrase-like_cat_sf"/>
</dbReference>
<dbReference type="AlphaFoldDB" id="A0A8J3XE57"/>
<dbReference type="InterPro" id="IPR011010">
    <property type="entry name" value="DNA_brk_join_enz"/>
</dbReference>
<dbReference type="GO" id="GO:0006310">
    <property type="term" value="P:DNA recombination"/>
    <property type="evidence" value="ECO:0007669"/>
    <property type="project" value="UniProtKB-KW"/>
</dbReference>
<name>A0A8J3XE57_9ACTN</name>
<evidence type="ECO:0000256" key="2">
    <source>
        <dbReference type="SAM" id="MobiDB-lite"/>
    </source>
</evidence>
<gene>
    <name evidence="3" type="ORF">Pph01_31100</name>
</gene>
<keyword evidence="4" id="KW-1185">Reference proteome</keyword>
<proteinExistence type="predicted"/>
<dbReference type="GO" id="GO:0003677">
    <property type="term" value="F:DNA binding"/>
    <property type="evidence" value="ECO:0007669"/>
    <property type="project" value="InterPro"/>
</dbReference>
<dbReference type="EMBL" id="BOOP01000011">
    <property type="protein sequence ID" value="GII38107.1"/>
    <property type="molecule type" value="Genomic_DNA"/>
</dbReference>
<organism evidence="3 4">
    <name type="scientific">Planotetraspora phitsanulokensis</name>
    <dbReference type="NCBI Taxonomy" id="575192"/>
    <lineage>
        <taxon>Bacteria</taxon>
        <taxon>Bacillati</taxon>
        <taxon>Actinomycetota</taxon>
        <taxon>Actinomycetes</taxon>
        <taxon>Streptosporangiales</taxon>
        <taxon>Streptosporangiaceae</taxon>
        <taxon>Planotetraspora</taxon>
    </lineage>
</organism>
<protein>
    <submittedName>
        <fullName evidence="3">Uncharacterized protein</fullName>
    </submittedName>
</protein>
<reference evidence="3 4" key="1">
    <citation type="submission" date="2021-01" db="EMBL/GenBank/DDBJ databases">
        <title>Whole genome shotgun sequence of Planotetraspora phitsanulokensis NBRC 104273.</title>
        <authorList>
            <person name="Komaki H."/>
            <person name="Tamura T."/>
        </authorList>
    </citation>
    <scope>NUCLEOTIDE SEQUENCE [LARGE SCALE GENOMIC DNA]</scope>
    <source>
        <strain evidence="3 4">NBRC 104273</strain>
    </source>
</reference>
<comment type="caution">
    <text evidence="3">The sequence shown here is derived from an EMBL/GenBank/DDBJ whole genome shotgun (WGS) entry which is preliminary data.</text>
</comment>
<sequence>MWWRSARSLRGRWDARRRLLLWLRRKPYWRQPRVLGCIPTIVLSLLTGARTEELRALTWDHVDTKGDPNATPPIPPHVAVWRSVRAGGDTKTRKSRRTLALSKRCLDALQRQREQQEREREVAEAKVMGARRD</sequence>
<evidence type="ECO:0000313" key="3">
    <source>
        <dbReference type="EMBL" id="GII38107.1"/>
    </source>
</evidence>
<evidence type="ECO:0000313" key="4">
    <source>
        <dbReference type="Proteomes" id="UP000622547"/>
    </source>
</evidence>
<feature type="region of interest" description="Disordered" evidence="2">
    <location>
        <begin position="112"/>
        <end position="133"/>
    </location>
</feature>
<dbReference type="Proteomes" id="UP000622547">
    <property type="component" value="Unassembled WGS sequence"/>
</dbReference>
<dbReference type="SUPFAM" id="SSF56349">
    <property type="entry name" value="DNA breaking-rejoining enzymes"/>
    <property type="match status" value="1"/>
</dbReference>
<dbReference type="GO" id="GO:0015074">
    <property type="term" value="P:DNA integration"/>
    <property type="evidence" value="ECO:0007669"/>
    <property type="project" value="InterPro"/>
</dbReference>
<keyword evidence="1" id="KW-0233">DNA recombination</keyword>
<accession>A0A8J3XE57</accession>